<evidence type="ECO:0000256" key="1">
    <source>
        <dbReference type="SAM" id="Phobius"/>
    </source>
</evidence>
<dbReference type="OrthoDB" id="390183at2"/>
<keyword evidence="1" id="KW-1133">Transmembrane helix</keyword>
<keyword evidence="3" id="KW-1185">Reference proteome</keyword>
<gene>
    <name evidence="2" type="ORF">SALLE_v1c02120</name>
</gene>
<feature type="transmembrane region" description="Helical" evidence="1">
    <location>
        <begin position="35"/>
        <end position="58"/>
    </location>
</feature>
<dbReference type="RefSeq" id="WP_115557808.1">
    <property type="nucleotide sequence ID" value="NZ_CP031376.1"/>
</dbReference>
<keyword evidence="1" id="KW-0472">Membrane</keyword>
<keyword evidence="1" id="KW-0812">Transmembrane</keyword>
<sequence>MEDFNSKDFFKLISQDVKSAFEKYKLKNKRPKVKIVTALWIIPAILIHIMIIVFFFSWILASYFGIQVAVWMFLISIPLFIAAITMTSSISRIKHDYVARFIKGFNISKYYKLEMDRLFGDYLTDFSFKKSFLTSVLKLRPFAFSKRSRVREVMTFSLEGQKFSYGVVSTLIPSQGNSHINRYIGQTFIVANFTKNFLESPTNMYFAKDPFLLLDDAKKIDFESPEFNNYANVFSSDQIAARKFINPKRMLNILEMSRKNNRAKPEYLFFHKYSLIGEFRTFRSKHDEDHDFTSLEFVETLDEVVGQIYNKVKNEVSDLHDALKFFQIMGLFPD</sequence>
<dbReference type="Pfam" id="PF11335">
    <property type="entry name" value="DUF3137"/>
    <property type="match status" value="1"/>
</dbReference>
<dbReference type="AlphaFoldDB" id="A0A345Z2Q9"/>
<evidence type="ECO:0008006" key="4">
    <source>
        <dbReference type="Google" id="ProtNLM"/>
    </source>
</evidence>
<protein>
    <recommendedName>
        <fullName evidence="4">DUF3137 domain-containing protein</fullName>
    </recommendedName>
</protein>
<proteinExistence type="predicted"/>
<name>A0A345Z2Q9_9MOLU</name>
<organism evidence="2 3">
    <name type="scientific">Spiroplasma alleghenense</name>
    <dbReference type="NCBI Taxonomy" id="216931"/>
    <lineage>
        <taxon>Bacteria</taxon>
        <taxon>Bacillati</taxon>
        <taxon>Mycoplasmatota</taxon>
        <taxon>Mollicutes</taxon>
        <taxon>Entomoplasmatales</taxon>
        <taxon>Spiroplasmataceae</taxon>
        <taxon>Spiroplasma</taxon>
    </lineage>
</organism>
<accession>A0A345Z2Q9</accession>
<dbReference type="KEGG" id="salx:SALLE_v1c02120"/>
<feature type="transmembrane region" description="Helical" evidence="1">
    <location>
        <begin position="64"/>
        <end position="84"/>
    </location>
</feature>
<evidence type="ECO:0000313" key="2">
    <source>
        <dbReference type="EMBL" id="AXK50888.1"/>
    </source>
</evidence>
<evidence type="ECO:0000313" key="3">
    <source>
        <dbReference type="Proteomes" id="UP000254792"/>
    </source>
</evidence>
<dbReference type="EMBL" id="CP031376">
    <property type="protein sequence ID" value="AXK50888.1"/>
    <property type="molecule type" value="Genomic_DNA"/>
</dbReference>
<dbReference type="InterPro" id="IPR021484">
    <property type="entry name" value="DUF3137"/>
</dbReference>
<dbReference type="Proteomes" id="UP000254792">
    <property type="component" value="Chromosome"/>
</dbReference>
<reference evidence="2 3" key="1">
    <citation type="submission" date="2018-07" db="EMBL/GenBank/DDBJ databases">
        <title>Complete genome sequence of Spiroplasma alleghenense PLHS-1 (ATCC 51752).</title>
        <authorList>
            <person name="Chou L."/>
            <person name="Lee T.-Y."/>
            <person name="Tsai Y.-M."/>
            <person name="Kuo C.-H."/>
        </authorList>
    </citation>
    <scope>NUCLEOTIDE SEQUENCE [LARGE SCALE GENOMIC DNA]</scope>
    <source>
        <strain evidence="2 3">PLHS-1</strain>
    </source>
</reference>